<keyword evidence="2" id="KW-1185">Reference proteome</keyword>
<dbReference type="EMBL" id="MU003709">
    <property type="protein sequence ID" value="KAF2805716.1"/>
    <property type="molecule type" value="Genomic_DNA"/>
</dbReference>
<organism evidence="1">
    <name type="scientific">Mytilinidion resinicola</name>
    <dbReference type="NCBI Taxonomy" id="574789"/>
    <lineage>
        <taxon>Eukaryota</taxon>
        <taxon>Fungi</taxon>
        <taxon>Dikarya</taxon>
        <taxon>Ascomycota</taxon>
        <taxon>Pezizomycotina</taxon>
        <taxon>Dothideomycetes</taxon>
        <taxon>Pleosporomycetidae</taxon>
        <taxon>Mytilinidiales</taxon>
        <taxon>Mytilinidiaceae</taxon>
        <taxon>Mytilinidion</taxon>
    </lineage>
</organism>
<gene>
    <name evidence="1 3" type="ORF">BDZ99DRAFT_110306</name>
</gene>
<evidence type="ECO:0000313" key="3">
    <source>
        <dbReference type="RefSeq" id="XP_033572680.1"/>
    </source>
</evidence>
<dbReference type="RefSeq" id="XP_033572680.1">
    <property type="nucleotide sequence ID" value="XM_033712401.1"/>
</dbReference>
<evidence type="ECO:0000313" key="1">
    <source>
        <dbReference type="EMBL" id="KAF2805716.1"/>
    </source>
</evidence>
<reference evidence="3" key="2">
    <citation type="submission" date="2020-04" db="EMBL/GenBank/DDBJ databases">
        <authorList>
            <consortium name="NCBI Genome Project"/>
        </authorList>
    </citation>
    <scope>NUCLEOTIDE SEQUENCE</scope>
    <source>
        <strain evidence="3">CBS 304.34</strain>
    </source>
</reference>
<sequence>MVGCAKVKICLNYQHDNNCVIADECNVRMTCYSVVNGRECLVRDRGCPYDHEDEDVRRRLYEHRHASH</sequence>
<name>A0A6A6YA76_9PEZI</name>
<dbReference type="Proteomes" id="UP000504636">
    <property type="component" value="Unplaced"/>
</dbReference>
<dbReference type="AlphaFoldDB" id="A0A6A6YA76"/>
<dbReference type="GeneID" id="54453294"/>
<proteinExistence type="predicted"/>
<reference evidence="1 3" key="1">
    <citation type="journal article" date="2020" name="Stud. Mycol.">
        <title>101 Dothideomycetes genomes: a test case for predicting lifestyles and emergence of pathogens.</title>
        <authorList>
            <person name="Haridas S."/>
            <person name="Albert R."/>
            <person name="Binder M."/>
            <person name="Bloem J."/>
            <person name="Labutti K."/>
            <person name="Salamov A."/>
            <person name="Andreopoulos B."/>
            <person name="Baker S."/>
            <person name="Barry K."/>
            <person name="Bills G."/>
            <person name="Bluhm B."/>
            <person name="Cannon C."/>
            <person name="Castanera R."/>
            <person name="Culley D."/>
            <person name="Daum C."/>
            <person name="Ezra D."/>
            <person name="Gonzalez J."/>
            <person name="Henrissat B."/>
            <person name="Kuo A."/>
            <person name="Liang C."/>
            <person name="Lipzen A."/>
            <person name="Lutzoni F."/>
            <person name="Magnuson J."/>
            <person name="Mondo S."/>
            <person name="Nolan M."/>
            <person name="Ohm R."/>
            <person name="Pangilinan J."/>
            <person name="Park H.-J."/>
            <person name="Ramirez L."/>
            <person name="Alfaro M."/>
            <person name="Sun H."/>
            <person name="Tritt A."/>
            <person name="Yoshinaga Y."/>
            <person name="Zwiers L.-H."/>
            <person name="Turgeon B."/>
            <person name="Goodwin S."/>
            <person name="Spatafora J."/>
            <person name="Crous P."/>
            <person name="Grigoriev I."/>
        </authorList>
    </citation>
    <scope>NUCLEOTIDE SEQUENCE</scope>
    <source>
        <strain evidence="1 3">CBS 304.34</strain>
    </source>
</reference>
<accession>A0A6A6YA76</accession>
<protein>
    <submittedName>
        <fullName evidence="1 3">Uncharacterized protein</fullName>
    </submittedName>
</protein>
<evidence type="ECO:0000313" key="2">
    <source>
        <dbReference type="Proteomes" id="UP000504636"/>
    </source>
</evidence>
<reference evidence="3" key="3">
    <citation type="submission" date="2025-04" db="UniProtKB">
        <authorList>
            <consortium name="RefSeq"/>
        </authorList>
    </citation>
    <scope>IDENTIFICATION</scope>
    <source>
        <strain evidence="3">CBS 304.34</strain>
    </source>
</reference>